<proteinExistence type="inferred from homology"/>
<dbReference type="PROSITE" id="PS50240">
    <property type="entry name" value="TRYPSIN_DOM"/>
    <property type="match status" value="2"/>
</dbReference>
<name>A0AAN7V8G3_9COLE</name>
<keyword evidence="8" id="KW-1185">Reference proteome</keyword>
<dbReference type="EMBL" id="JAVRBK010000007">
    <property type="protein sequence ID" value="KAK5640886.1"/>
    <property type="molecule type" value="Genomic_DNA"/>
</dbReference>
<keyword evidence="3" id="KW-0378">Hydrolase</keyword>
<feature type="domain" description="Peptidase S1" evidence="6">
    <location>
        <begin position="17"/>
        <end position="241"/>
    </location>
</feature>
<dbReference type="FunFam" id="2.40.10.10:FF:000166">
    <property type="entry name" value="Trypsin"/>
    <property type="match status" value="1"/>
</dbReference>
<evidence type="ECO:0000313" key="7">
    <source>
        <dbReference type="EMBL" id="KAK5640886.1"/>
    </source>
</evidence>
<dbReference type="InterPro" id="IPR018114">
    <property type="entry name" value="TRYPSIN_HIS"/>
</dbReference>
<feature type="domain" description="Peptidase S1" evidence="6">
    <location>
        <begin position="239"/>
        <end position="470"/>
    </location>
</feature>
<dbReference type="GO" id="GO:0004252">
    <property type="term" value="F:serine-type endopeptidase activity"/>
    <property type="evidence" value="ECO:0007669"/>
    <property type="project" value="InterPro"/>
</dbReference>
<keyword evidence="2" id="KW-0645">Protease</keyword>
<dbReference type="PRINTS" id="PR00722">
    <property type="entry name" value="CHYMOTRYPSIN"/>
</dbReference>
<evidence type="ECO:0000256" key="1">
    <source>
        <dbReference type="ARBA" id="ARBA00007664"/>
    </source>
</evidence>
<dbReference type="PROSITE" id="PS00134">
    <property type="entry name" value="TRYPSIN_HIS"/>
    <property type="match status" value="1"/>
</dbReference>
<keyword evidence="4" id="KW-0720">Serine protease</keyword>
<dbReference type="CDD" id="cd00190">
    <property type="entry name" value="Tryp_SPc"/>
    <property type="match status" value="2"/>
</dbReference>
<dbReference type="SMART" id="SM00020">
    <property type="entry name" value="Tryp_SPc"/>
    <property type="match status" value="2"/>
</dbReference>
<protein>
    <recommendedName>
        <fullName evidence="6">Peptidase S1 domain-containing protein</fullName>
    </recommendedName>
</protein>
<comment type="similarity">
    <text evidence="1">Belongs to the peptidase S1 family.</text>
</comment>
<evidence type="ECO:0000259" key="6">
    <source>
        <dbReference type="PROSITE" id="PS50240"/>
    </source>
</evidence>
<dbReference type="Gene3D" id="2.40.10.10">
    <property type="entry name" value="Trypsin-like serine proteases"/>
    <property type="match status" value="3"/>
</dbReference>
<dbReference type="Proteomes" id="UP001329430">
    <property type="component" value="Chromosome 7"/>
</dbReference>
<evidence type="ECO:0000256" key="2">
    <source>
        <dbReference type="ARBA" id="ARBA00022670"/>
    </source>
</evidence>
<dbReference type="AlphaFoldDB" id="A0AAN7V8G3"/>
<dbReference type="InterPro" id="IPR043504">
    <property type="entry name" value="Peptidase_S1_PA_chymotrypsin"/>
</dbReference>
<accession>A0AAN7V8G3</accession>
<dbReference type="PANTHER" id="PTHR24276:SF91">
    <property type="entry name" value="AT26814P-RELATED"/>
    <property type="match status" value="1"/>
</dbReference>
<evidence type="ECO:0000256" key="5">
    <source>
        <dbReference type="ARBA" id="ARBA00023157"/>
    </source>
</evidence>
<dbReference type="SUPFAM" id="SSF50494">
    <property type="entry name" value="Trypsin-like serine proteases"/>
    <property type="match status" value="2"/>
</dbReference>
<dbReference type="PANTHER" id="PTHR24276">
    <property type="entry name" value="POLYSERASE-RELATED"/>
    <property type="match status" value="1"/>
</dbReference>
<evidence type="ECO:0000256" key="3">
    <source>
        <dbReference type="ARBA" id="ARBA00022801"/>
    </source>
</evidence>
<sequence>MYILCNIYIKNITCKRIVGGKPAQRGQFPWQVVNRYNLPTGQGFCGGALISPQWVLTAGHCVKGANSFHVTLGTLISDVEEEEGKVMIITTKAILHENYNPMVLKNDIALLDLGRKVAFTDVISSIGLGTQNLGAGVSLTISGWGKTSDNATLTSLELNYVETITITNKKCYEIFDNVVDEIMCCSGANSKSACRGDSGGPLVQKLPNGSWIHVGVMSFVHKQGCAKGFPSAYTRTSRIIDGKPAVPGQFPWQVVNRVKLPAGGGFCGGALIGSQWVLTAGHCVKGGISFNITLGTLISDGEEEEGKVMITTTKAIIHENYNPLLLHNDIGLIDLDRKVTFTDVISPIGLGTQYLSAGVSVTISGWGKTSDNATLPSLELNYVEMTTITNKKCYEIFDTVVDEMICCRGANSKNACQGDTGGPLVHKLPNGSWIHVGVLSFVHKQGCAKCFPSVYMRTSSYRAWIKKNTGI</sequence>
<evidence type="ECO:0000256" key="4">
    <source>
        <dbReference type="ARBA" id="ARBA00022825"/>
    </source>
</evidence>
<organism evidence="7 8">
    <name type="scientific">Pyrocoelia pectoralis</name>
    <dbReference type="NCBI Taxonomy" id="417401"/>
    <lineage>
        <taxon>Eukaryota</taxon>
        <taxon>Metazoa</taxon>
        <taxon>Ecdysozoa</taxon>
        <taxon>Arthropoda</taxon>
        <taxon>Hexapoda</taxon>
        <taxon>Insecta</taxon>
        <taxon>Pterygota</taxon>
        <taxon>Neoptera</taxon>
        <taxon>Endopterygota</taxon>
        <taxon>Coleoptera</taxon>
        <taxon>Polyphaga</taxon>
        <taxon>Elateriformia</taxon>
        <taxon>Elateroidea</taxon>
        <taxon>Lampyridae</taxon>
        <taxon>Lampyrinae</taxon>
        <taxon>Pyrocoelia</taxon>
    </lineage>
</organism>
<dbReference type="InterPro" id="IPR001254">
    <property type="entry name" value="Trypsin_dom"/>
</dbReference>
<keyword evidence="5" id="KW-1015">Disulfide bond</keyword>
<dbReference type="FunFam" id="2.40.10.10:FF:000068">
    <property type="entry name" value="transmembrane protease serine 2"/>
    <property type="match status" value="1"/>
</dbReference>
<dbReference type="InterPro" id="IPR001314">
    <property type="entry name" value="Peptidase_S1A"/>
</dbReference>
<dbReference type="GO" id="GO:0006508">
    <property type="term" value="P:proteolysis"/>
    <property type="evidence" value="ECO:0007669"/>
    <property type="project" value="UniProtKB-KW"/>
</dbReference>
<dbReference type="Pfam" id="PF00089">
    <property type="entry name" value="Trypsin"/>
    <property type="match status" value="1"/>
</dbReference>
<dbReference type="InterPro" id="IPR050430">
    <property type="entry name" value="Peptidase_S1"/>
</dbReference>
<comment type="caution">
    <text evidence="7">The sequence shown here is derived from an EMBL/GenBank/DDBJ whole genome shotgun (WGS) entry which is preliminary data.</text>
</comment>
<gene>
    <name evidence="7" type="ORF">RI129_009433</name>
</gene>
<reference evidence="7 8" key="1">
    <citation type="journal article" date="2024" name="Insects">
        <title>An Improved Chromosome-Level Genome Assembly of the Firefly Pyrocoelia pectoralis.</title>
        <authorList>
            <person name="Fu X."/>
            <person name="Meyer-Rochow V.B."/>
            <person name="Ballantyne L."/>
            <person name="Zhu X."/>
        </authorList>
    </citation>
    <scope>NUCLEOTIDE SEQUENCE [LARGE SCALE GENOMIC DNA]</scope>
    <source>
        <strain evidence="7">XCY_ONT2</strain>
    </source>
</reference>
<evidence type="ECO:0000313" key="8">
    <source>
        <dbReference type="Proteomes" id="UP001329430"/>
    </source>
</evidence>
<dbReference type="InterPro" id="IPR009003">
    <property type="entry name" value="Peptidase_S1_PA"/>
</dbReference>